<dbReference type="InParanoid" id="A0A2J6TJE9"/>
<dbReference type="OrthoDB" id="284184at2759"/>
<dbReference type="AlphaFoldDB" id="A0A2J6TJE9"/>
<gene>
    <name evidence="1" type="ORF">K444DRAFT_716035</name>
</gene>
<evidence type="ECO:0000313" key="1">
    <source>
        <dbReference type="EMBL" id="PMD63130.1"/>
    </source>
</evidence>
<keyword evidence="2" id="KW-1185">Reference proteome</keyword>
<protein>
    <submittedName>
        <fullName evidence="1">Alpha/beta-hydrolase</fullName>
    </submittedName>
</protein>
<evidence type="ECO:0000313" key="2">
    <source>
        <dbReference type="Proteomes" id="UP000235371"/>
    </source>
</evidence>
<dbReference type="Gene3D" id="3.40.50.1820">
    <property type="entry name" value="alpha/beta hydrolase"/>
    <property type="match status" value="2"/>
</dbReference>
<dbReference type="InterPro" id="IPR029058">
    <property type="entry name" value="AB_hydrolase_fold"/>
</dbReference>
<dbReference type="EMBL" id="KZ613782">
    <property type="protein sequence ID" value="PMD63130.1"/>
    <property type="molecule type" value="Genomic_DNA"/>
</dbReference>
<dbReference type="SUPFAM" id="SSF53474">
    <property type="entry name" value="alpha/beta-Hydrolases"/>
    <property type="match status" value="1"/>
</dbReference>
<accession>A0A2J6TJE9</accession>
<reference evidence="1 2" key="1">
    <citation type="submission" date="2016-04" db="EMBL/GenBank/DDBJ databases">
        <title>A degradative enzymes factory behind the ericoid mycorrhizal symbiosis.</title>
        <authorList>
            <consortium name="DOE Joint Genome Institute"/>
            <person name="Martino E."/>
            <person name="Morin E."/>
            <person name="Grelet G."/>
            <person name="Kuo A."/>
            <person name="Kohler A."/>
            <person name="Daghino S."/>
            <person name="Barry K."/>
            <person name="Choi C."/>
            <person name="Cichocki N."/>
            <person name="Clum A."/>
            <person name="Copeland A."/>
            <person name="Hainaut M."/>
            <person name="Haridas S."/>
            <person name="Labutti K."/>
            <person name="Lindquist E."/>
            <person name="Lipzen A."/>
            <person name="Khouja H.-R."/>
            <person name="Murat C."/>
            <person name="Ohm R."/>
            <person name="Olson A."/>
            <person name="Spatafora J."/>
            <person name="Veneault-Fourrey C."/>
            <person name="Henrissat B."/>
            <person name="Grigoriev I."/>
            <person name="Martin F."/>
            <person name="Perotto S."/>
        </authorList>
    </citation>
    <scope>NUCLEOTIDE SEQUENCE [LARGE SCALE GENOMIC DNA]</scope>
    <source>
        <strain evidence="1 2">E</strain>
    </source>
</reference>
<proteinExistence type="predicted"/>
<organism evidence="1 2">
    <name type="scientific">Hyaloscypha bicolor E</name>
    <dbReference type="NCBI Taxonomy" id="1095630"/>
    <lineage>
        <taxon>Eukaryota</taxon>
        <taxon>Fungi</taxon>
        <taxon>Dikarya</taxon>
        <taxon>Ascomycota</taxon>
        <taxon>Pezizomycotina</taxon>
        <taxon>Leotiomycetes</taxon>
        <taxon>Helotiales</taxon>
        <taxon>Hyaloscyphaceae</taxon>
        <taxon>Hyaloscypha</taxon>
        <taxon>Hyaloscypha bicolor</taxon>
    </lineage>
</organism>
<dbReference type="GeneID" id="36596445"/>
<dbReference type="GO" id="GO:0016787">
    <property type="term" value="F:hydrolase activity"/>
    <property type="evidence" value="ECO:0007669"/>
    <property type="project" value="UniProtKB-KW"/>
</dbReference>
<dbReference type="RefSeq" id="XP_024740034.1">
    <property type="nucleotide sequence ID" value="XM_024888369.1"/>
</dbReference>
<dbReference type="STRING" id="1095630.A0A2J6TJE9"/>
<dbReference type="Proteomes" id="UP000235371">
    <property type="component" value="Unassembled WGS sequence"/>
</dbReference>
<keyword evidence="1" id="KW-0378">Hydrolase</keyword>
<name>A0A2J6TJE9_9HELO</name>
<sequence>MTQYFESDVSVEFPFALKRVNVLESYMTQEVALFIHGNPVSSYLWRNIIPQLIGFGSSGKPSIPYRFTDQAAYLSAFISAILPNDKALGLAFWEFLRPFPTFDDLVGGPSQTLYHKFRDPVEGRKMAVEQNAMIERVLPNALLRTLTQVEHDAYRSPFLDKGAREPLFPADVWEIWERFHEWLLKNEVPKLLFWAKPGRLVTEKQAAWYLEHLRNVKGVCVGEGLHFLEEDHPRRLGTEISRWLSEAVL</sequence>